<name>A0A0G0X1I5_9BACT</name>
<gene>
    <name evidence="1" type="ORF">UU74_C0009G0003</name>
</gene>
<dbReference type="Proteomes" id="UP000033969">
    <property type="component" value="Unassembled WGS sequence"/>
</dbReference>
<reference evidence="1 2" key="1">
    <citation type="journal article" date="2015" name="Nature">
        <title>rRNA introns, odd ribosomes, and small enigmatic genomes across a large radiation of phyla.</title>
        <authorList>
            <person name="Brown C.T."/>
            <person name="Hug L.A."/>
            <person name="Thomas B.C."/>
            <person name="Sharon I."/>
            <person name="Castelle C.J."/>
            <person name="Singh A."/>
            <person name="Wilkins M.J."/>
            <person name="Williams K.H."/>
            <person name="Banfield J.F."/>
        </authorList>
    </citation>
    <scope>NUCLEOTIDE SEQUENCE [LARGE SCALE GENOMIC DNA]</scope>
</reference>
<accession>A0A0G0X1I5</accession>
<sequence>MKKMILLTIVSVLVLVFILPVVLSLSLKMIPNNVQPGYNPDIRLSIYKARDFTQKFVAKTDNLTAIGLSIRNPNLKNKSDVIFNLYDSGVTLVRTVTISGMNLEDGSFIKFTFPPITGSLGKEFSFTISSPGAGPEETIEVFIINSKDIASGITEYSYLEETHEGGTPIVTYSKPQSRMSTVAGVYSNWFSRLLHLRSQKSD</sequence>
<comment type="caution">
    <text evidence="1">The sequence shown here is derived from an EMBL/GenBank/DDBJ whole genome shotgun (WGS) entry which is preliminary data.</text>
</comment>
<dbReference type="EMBL" id="LCBU01000009">
    <property type="protein sequence ID" value="KKS18272.1"/>
    <property type="molecule type" value="Genomic_DNA"/>
</dbReference>
<dbReference type="AlphaFoldDB" id="A0A0G0X1I5"/>
<organism evidence="1 2">
    <name type="scientific">Candidatus Woesebacteria bacterium GW2011_GWA1_41_7</name>
    <dbReference type="NCBI Taxonomy" id="1618556"/>
    <lineage>
        <taxon>Bacteria</taxon>
        <taxon>Candidatus Woeseibacteriota</taxon>
    </lineage>
</organism>
<protein>
    <submittedName>
        <fullName evidence="1">Uncharacterized protein</fullName>
    </submittedName>
</protein>
<proteinExistence type="predicted"/>
<evidence type="ECO:0000313" key="2">
    <source>
        <dbReference type="Proteomes" id="UP000033969"/>
    </source>
</evidence>
<evidence type="ECO:0000313" key="1">
    <source>
        <dbReference type="EMBL" id="KKS18272.1"/>
    </source>
</evidence>